<dbReference type="GO" id="GO:0009030">
    <property type="term" value="F:thiamine-phosphate kinase activity"/>
    <property type="evidence" value="ECO:0007669"/>
    <property type="project" value="UniProtKB-UniRule"/>
</dbReference>
<feature type="binding site" evidence="1">
    <location>
        <position position="53"/>
    </location>
    <ligand>
        <name>Mg(2+)</name>
        <dbReference type="ChEBI" id="CHEBI:18420"/>
        <label>4</label>
    </ligand>
</feature>
<feature type="domain" description="PurM-like N-terminal" evidence="3">
    <location>
        <begin position="51"/>
        <end position="163"/>
    </location>
</feature>
<dbReference type="Pfam" id="PF02769">
    <property type="entry name" value="AIRS_C"/>
    <property type="match status" value="1"/>
</dbReference>
<evidence type="ECO:0000256" key="1">
    <source>
        <dbReference type="HAMAP-Rule" id="MF_02128"/>
    </source>
</evidence>
<feature type="binding site" evidence="1">
    <location>
        <position position="345"/>
    </location>
    <ligand>
        <name>substrate</name>
    </ligand>
</feature>
<comment type="function">
    <text evidence="1">Catalyzes the ATP-dependent phosphorylation of thiamine-monophosphate (TMP) to form thiamine-pyrophosphate (TPP), the active form of vitamin B1.</text>
</comment>
<dbReference type="OrthoDB" id="9802811at2"/>
<evidence type="ECO:0000313" key="5">
    <source>
        <dbReference type="EMBL" id="QBI18993.1"/>
    </source>
</evidence>
<feature type="binding site" evidence="1">
    <location>
        <position position="69"/>
    </location>
    <ligand>
        <name>Mg(2+)</name>
        <dbReference type="ChEBI" id="CHEBI:18420"/>
        <label>1</label>
    </ligand>
</feature>
<evidence type="ECO:0000256" key="2">
    <source>
        <dbReference type="SAM" id="MobiDB-lite"/>
    </source>
</evidence>
<feature type="binding site" evidence="1">
    <location>
        <position position="53"/>
    </location>
    <ligand>
        <name>Mg(2+)</name>
        <dbReference type="ChEBI" id="CHEBI:18420"/>
        <label>3</label>
    </ligand>
</feature>
<dbReference type="Gene3D" id="3.90.650.10">
    <property type="entry name" value="PurM-like C-terminal domain"/>
    <property type="match status" value="1"/>
</dbReference>
<dbReference type="InterPro" id="IPR036676">
    <property type="entry name" value="PurM-like_C_sf"/>
</dbReference>
<feature type="binding site" evidence="1">
    <location>
        <position position="146"/>
    </location>
    <ligand>
        <name>Mg(2+)</name>
        <dbReference type="ChEBI" id="CHEBI:18420"/>
        <label>1</label>
    </ligand>
</feature>
<comment type="pathway">
    <text evidence="1">Cofactor biosynthesis; thiamine diphosphate biosynthesis; thiamine diphosphate from thiamine phosphate: step 1/1.</text>
</comment>
<keyword evidence="1" id="KW-0067">ATP-binding</keyword>
<dbReference type="InterPro" id="IPR006283">
    <property type="entry name" value="ThiL-like"/>
</dbReference>
<dbReference type="GO" id="GO:0000287">
    <property type="term" value="F:magnesium ion binding"/>
    <property type="evidence" value="ECO:0007669"/>
    <property type="project" value="UniProtKB-UniRule"/>
</dbReference>
<dbReference type="Proteomes" id="UP000291469">
    <property type="component" value="Chromosome"/>
</dbReference>
<dbReference type="InterPro" id="IPR010918">
    <property type="entry name" value="PurM-like_C_dom"/>
</dbReference>
<dbReference type="EC" id="2.7.4.16" evidence="1"/>
<accession>A0A411YCL6</accession>
<proteinExistence type="inferred from homology"/>
<keyword evidence="1 5" id="KW-0418">Kinase</keyword>
<dbReference type="Pfam" id="PF00586">
    <property type="entry name" value="AIRS"/>
    <property type="match status" value="1"/>
</dbReference>
<keyword evidence="6" id="KW-1185">Reference proteome</keyword>
<evidence type="ECO:0000313" key="6">
    <source>
        <dbReference type="Proteomes" id="UP000291469"/>
    </source>
</evidence>
<feature type="compositionally biased region" description="Low complexity" evidence="2">
    <location>
        <begin position="13"/>
        <end position="25"/>
    </location>
</feature>
<feature type="binding site" evidence="1">
    <location>
        <position position="69"/>
    </location>
    <ligand>
        <name>Mg(2+)</name>
        <dbReference type="ChEBI" id="CHEBI:18420"/>
        <label>2</label>
    </ligand>
</feature>
<feature type="binding site" evidence="1">
    <location>
        <position position="98"/>
    </location>
    <ligand>
        <name>Mg(2+)</name>
        <dbReference type="ChEBI" id="CHEBI:18420"/>
        <label>2</label>
    </ligand>
</feature>
<keyword evidence="1" id="KW-0784">Thiamine biosynthesis</keyword>
<evidence type="ECO:0000259" key="4">
    <source>
        <dbReference type="Pfam" id="PF02769"/>
    </source>
</evidence>
<dbReference type="AlphaFoldDB" id="A0A411YCL6"/>
<feature type="region of interest" description="Disordered" evidence="2">
    <location>
        <begin position="1"/>
        <end position="26"/>
    </location>
</feature>
<feature type="binding site" evidence="1">
    <location>
        <position position="286"/>
    </location>
    <ligand>
        <name>substrate</name>
    </ligand>
</feature>
<feature type="binding site" evidence="1">
    <location>
        <position position="233"/>
    </location>
    <ligand>
        <name>Mg(2+)</name>
        <dbReference type="ChEBI" id="CHEBI:18420"/>
        <label>3</label>
    </ligand>
</feature>
<dbReference type="PIRSF" id="PIRSF005303">
    <property type="entry name" value="Thiam_monoph_kin"/>
    <property type="match status" value="1"/>
</dbReference>
<keyword evidence="1" id="KW-0479">Metal-binding</keyword>
<comment type="miscellaneous">
    <text evidence="1">Reaction mechanism of ThiL seems to utilize a direct, inline transfer of the gamma-phosphate of ATP to TMP rather than a phosphorylated enzyme intermediate.</text>
</comment>
<gene>
    <name evidence="1 5" type="primary">thiL</name>
    <name evidence="5" type="ORF">ER308_05165</name>
</gene>
<dbReference type="KEGG" id="erz:ER308_05165"/>
<feature type="binding site" evidence="1">
    <location>
        <position position="171"/>
    </location>
    <ligand>
        <name>ATP</name>
        <dbReference type="ChEBI" id="CHEBI:30616"/>
    </ligand>
</feature>
<feature type="binding site" evidence="1">
    <location>
        <position position="236"/>
    </location>
    <ligand>
        <name>Mg(2+)</name>
        <dbReference type="ChEBI" id="CHEBI:18420"/>
        <label>5</label>
    </ligand>
</feature>
<feature type="binding site" evidence="1">
    <location>
        <position position="235"/>
    </location>
    <ligand>
        <name>ATP</name>
        <dbReference type="ChEBI" id="CHEBI:30616"/>
    </ligand>
</feature>
<dbReference type="SUPFAM" id="SSF55326">
    <property type="entry name" value="PurM N-terminal domain-like"/>
    <property type="match status" value="1"/>
</dbReference>
<dbReference type="GO" id="GO:0005524">
    <property type="term" value="F:ATP binding"/>
    <property type="evidence" value="ECO:0007669"/>
    <property type="project" value="UniProtKB-UniRule"/>
</dbReference>
<dbReference type="EMBL" id="CP036402">
    <property type="protein sequence ID" value="QBI18993.1"/>
    <property type="molecule type" value="Genomic_DNA"/>
</dbReference>
<dbReference type="GO" id="GO:0009229">
    <property type="term" value="P:thiamine diphosphate biosynthetic process"/>
    <property type="evidence" value="ECO:0007669"/>
    <property type="project" value="UniProtKB-UniRule"/>
</dbReference>
<comment type="similarity">
    <text evidence="1">Belongs to the thiamine-monophosphate kinase family.</text>
</comment>
<protein>
    <recommendedName>
        <fullName evidence="1">Thiamine-monophosphate kinase</fullName>
        <shortName evidence="1">TMP kinase</shortName>
        <shortName evidence="1">Thiamine-phosphate kinase</shortName>
        <ecNumber evidence="1">2.7.4.16</ecNumber>
    </recommendedName>
</protein>
<dbReference type="InterPro" id="IPR036921">
    <property type="entry name" value="PurM-like_N_sf"/>
</dbReference>
<dbReference type="HAMAP" id="MF_02128">
    <property type="entry name" value="TMP_kinase"/>
    <property type="match status" value="1"/>
</dbReference>
<keyword evidence="1" id="KW-0460">Magnesium</keyword>
<comment type="catalytic activity">
    <reaction evidence="1">
        <text>thiamine phosphate + ATP = thiamine diphosphate + ADP</text>
        <dbReference type="Rhea" id="RHEA:15913"/>
        <dbReference type="ChEBI" id="CHEBI:30616"/>
        <dbReference type="ChEBI" id="CHEBI:37575"/>
        <dbReference type="ChEBI" id="CHEBI:58937"/>
        <dbReference type="ChEBI" id="CHEBI:456216"/>
        <dbReference type="EC" id="2.7.4.16"/>
    </reaction>
</comment>
<dbReference type="PANTHER" id="PTHR30270:SF0">
    <property type="entry name" value="THIAMINE-MONOPHOSPHATE KINASE"/>
    <property type="match status" value="1"/>
</dbReference>
<feature type="binding site" evidence="1">
    <location>
        <position position="98"/>
    </location>
    <ligand>
        <name>Mg(2+)</name>
        <dbReference type="ChEBI" id="CHEBI:18420"/>
        <label>4</label>
    </ligand>
</feature>
<dbReference type="SUPFAM" id="SSF56042">
    <property type="entry name" value="PurM C-terminal domain-like"/>
    <property type="match status" value="1"/>
</dbReference>
<evidence type="ECO:0000259" key="3">
    <source>
        <dbReference type="Pfam" id="PF00586"/>
    </source>
</evidence>
<dbReference type="GO" id="GO:0009228">
    <property type="term" value="P:thiamine biosynthetic process"/>
    <property type="evidence" value="ECO:0007669"/>
    <property type="project" value="UniProtKB-KW"/>
</dbReference>
<dbReference type="RefSeq" id="WP_131153990.1">
    <property type="nucleotide sequence ID" value="NZ_CP036402.1"/>
</dbReference>
<dbReference type="Gene3D" id="3.30.1330.10">
    <property type="entry name" value="PurM-like, N-terminal domain"/>
    <property type="match status" value="1"/>
</dbReference>
<feature type="binding site" evidence="1">
    <location>
        <position position="128"/>
    </location>
    <ligand>
        <name>ATP</name>
        <dbReference type="ChEBI" id="CHEBI:30616"/>
    </ligand>
</feature>
<dbReference type="InterPro" id="IPR016188">
    <property type="entry name" value="PurM-like_N"/>
</dbReference>
<dbReference type="CDD" id="cd02194">
    <property type="entry name" value="ThiL"/>
    <property type="match status" value="1"/>
</dbReference>
<reference evidence="5 6" key="1">
    <citation type="submission" date="2019-01" db="EMBL/GenBank/DDBJ databases">
        <title>Egibacter rhizosphaerae EGI 80759T.</title>
        <authorList>
            <person name="Chen D.-D."/>
            <person name="Tian Y."/>
            <person name="Jiao J.-Y."/>
            <person name="Zhang X.-T."/>
            <person name="Zhang Y.-G."/>
            <person name="Zhang Y."/>
            <person name="Xiao M."/>
            <person name="Shu W.-S."/>
            <person name="Li W.-J."/>
        </authorList>
    </citation>
    <scope>NUCLEOTIDE SEQUENCE [LARGE SCALE GENOMIC DNA]</scope>
    <source>
        <strain evidence="5 6">EGI 80759</strain>
    </source>
</reference>
<keyword evidence="1 5" id="KW-0808">Transferase</keyword>
<dbReference type="PANTHER" id="PTHR30270">
    <property type="entry name" value="THIAMINE-MONOPHOSPHATE KINASE"/>
    <property type="match status" value="1"/>
</dbReference>
<feature type="binding site" evidence="1">
    <location>
        <position position="98"/>
    </location>
    <ligand>
        <name>Mg(2+)</name>
        <dbReference type="ChEBI" id="CHEBI:18420"/>
        <label>3</label>
    </ligand>
</feature>
<organism evidence="5 6">
    <name type="scientific">Egibacter rhizosphaerae</name>
    <dbReference type="NCBI Taxonomy" id="1670831"/>
    <lineage>
        <taxon>Bacteria</taxon>
        <taxon>Bacillati</taxon>
        <taxon>Actinomycetota</taxon>
        <taxon>Nitriliruptoria</taxon>
        <taxon>Egibacterales</taxon>
        <taxon>Egibacteraceae</taxon>
        <taxon>Egibacter</taxon>
    </lineage>
</organism>
<feature type="binding site" evidence="1">
    <location>
        <begin position="145"/>
        <end position="146"/>
    </location>
    <ligand>
        <name>ATP</name>
        <dbReference type="ChEBI" id="CHEBI:30616"/>
    </ligand>
</feature>
<comment type="caution">
    <text evidence="1">Lacks conserved residue(s) required for the propagation of feature annotation.</text>
</comment>
<feature type="domain" description="PurM-like C-terminal" evidence="4">
    <location>
        <begin position="175"/>
        <end position="324"/>
    </location>
</feature>
<name>A0A411YCL6_9ACTN</name>
<sequence length="360" mass="36498">MTGASGASRPAAEDPGAPGDPAASPVGEFELLERLAPRLAPDGPELPVGYGDDAAVIDLGGAAACVTVDAIVEGRHFVWELSTPDDVGWKAVAVNVSDLAAMGADPTAAVVALGRPADLGASSVEALYDGMAAAAAHWGLDLAGGDVVRTDQLVVALTLLGRIDPARAVRRRGARPGDRLVCVGSLGAAAAGLELGIAGHRTPEPLLAAHRRPRGLVTAGRALADAGTHAMIDISDGLGADLGHVAHASGVAIDVWGASLPVPPEVWEAADALGKDPWSLVCAGGEDFALVAAVAPDDAAEVARRAGAAEGVPAAVVGEILESEGEPRVTLHLDGQRRDLRRLGYDHYRDDDPRDQGGPT</sequence>
<dbReference type="UniPathway" id="UPA00060">
    <property type="reaction ID" value="UER00142"/>
</dbReference>
<feature type="binding site" evidence="1">
    <location>
        <position position="67"/>
    </location>
    <ligand>
        <name>Mg(2+)</name>
        <dbReference type="ChEBI" id="CHEBI:18420"/>
        <label>4</label>
    </ligand>
</feature>
<keyword evidence="1" id="KW-0547">Nucleotide-binding</keyword>
<dbReference type="NCBIfam" id="TIGR01379">
    <property type="entry name" value="thiL"/>
    <property type="match status" value="1"/>
</dbReference>
<feature type="binding site" evidence="1">
    <location>
        <position position="76"/>
    </location>
    <ligand>
        <name>substrate</name>
    </ligand>
</feature>